<keyword evidence="5 8" id="KW-0378">Hydrolase</keyword>
<dbReference type="EMBL" id="CAJGYO010000004">
    <property type="protein sequence ID" value="CAD6223798.1"/>
    <property type="molecule type" value="Genomic_DNA"/>
</dbReference>
<dbReference type="SUPFAM" id="SSF53474">
    <property type="entry name" value="alpha/beta-Hydrolases"/>
    <property type="match status" value="1"/>
</dbReference>
<dbReference type="Pfam" id="PF00450">
    <property type="entry name" value="Peptidase_S10"/>
    <property type="match status" value="1"/>
</dbReference>
<dbReference type="PANTHER" id="PTHR11802:SF446">
    <property type="entry name" value="SERINE CARBOXYPEPTIDASE-LIKE 49"/>
    <property type="match status" value="1"/>
</dbReference>
<dbReference type="Gene3D" id="3.40.50.1820">
    <property type="entry name" value="alpha/beta hydrolase"/>
    <property type="match status" value="1"/>
</dbReference>
<dbReference type="PRINTS" id="PR00724">
    <property type="entry name" value="CRBOXYPTASEC"/>
</dbReference>
<dbReference type="GO" id="GO:0006508">
    <property type="term" value="P:proteolysis"/>
    <property type="evidence" value="ECO:0007669"/>
    <property type="project" value="UniProtKB-KW"/>
</dbReference>
<feature type="signal peptide" evidence="8">
    <location>
        <begin position="1"/>
        <end position="22"/>
    </location>
</feature>
<dbReference type="PANTHER" id="PTHR11802">
    <property type="entry name" value="SERINE PROTEASE FAMILY S10 SERINE CARBOXYPEPTIDASE"/>
    <property type="match status" value="1"/>
</dbReference>
<evidence type="ECO:0000256" key="3">
    <source>
        <dbReference type="ARBA" id="ARBA00022670"/>
    </source>
</evidence>
<evidence type="ECO:0000313" key="10">
    <source>
        <dbReference type="Proteomes" id="UP000604825"/>
    </source>
</evidence>
<dbReference type="InterPro" id="IPR029058">
    <property type="entry name" value="AB_hydrolase_fold"/>
</dbReference>
<organism evidence="9 10">
    <name type="scientific">Miscanthus lutarioriparius</name>
    <dbReference type="NCBI Taxonomy" id="422564"/>
    <lineage>
        <taxon>Eukaryota</taxon>
        <taxon>Viridiplantae</taxon>
        <taxon>Streptophyta</taxon>
        <taxon>Embryophyta</taxon>
        <taxon>Tracheophyta</taxon>
        <taxon>Spermatophyta</taxon>
        <taxon>Magnoliopsida</taxon>
        <taxon>Liliopsida</taxon>
        <taxon>Poales</taxon>
        <taxon>Poaceae</taxon>
        <taxon>PACMAD clade</taxon>
        <taxon>Panicoideae</taxon>
        <taxon>Andropogonodae</taxon>
        <taxon>Andropogoneae</taxon>
        <taxon>Saccharinae</taxon>
        <taxon>Miscanthus</taxon>
    </lineage>
</organism>
<reference evidence="9" key="1">
    <citation type="submission" date="2020-10" db="EMBL/GenBank/DDBJ databases">
        <authorList>
            <person name="Han B."/>
            <person name="Lu T."/>
            <person name="Zhao Q."/>
            <person name="Huang X."/>
            <person name="Zhao Y."/>
        </authorList>
    </citation>
    <scope>NUCLEOTIDE SEQUENCE</scope>
</reference>
<evidence type="ECO:0000313" key="9">
    <source>
        <dbReference type="EMBL" id="CAD6223798.1"/>
    </source>
</evidence>
<evidence type="ECO:0000256" key="1">
    <source>
        <dbReference type="ARBA" id="ARBA00009431"/>
    </source>
</evidence>
<proteinExistence type="inferred from homology"/>
<keyword evidence="3 8" id="KW-0645">Protease</keyword>
<evidence type="ECO:0000256" key="4">
    <source>
        <dbReference type="ARBA" id="ARBA00022729"/>
    </source>
</evidence>
<name>A0A811NFR3_9POAL</name>
<evidence type="ECO:0000256" key="8">
    <source>
        <dbReference type="RuleBase" id="RU361156"/>
    </source>
</evidence>
<dbReference type="GO" id="GO:0004185">
    <property type="term" value="F:serine-type carboxypeptidase activity"/>
    <property type="evidence" value="ECO:0007669"/>
    <property type="project" value="UniProtKB-UniRule"/>
</dbReference>
<comment type="similarity">
    <text evidence="1 8">Belongs to the peptidase S10 family.</text>
</comment>
<evidence type="ECO:0000256" key="6">
    <source>
        <dbReference type="ARBA" id="ARBA00023157"/>
    </source>
</evidence>
<dbReference type="OrthoDB" id="443318at2759"/>
<protein>
    <recommendedName>
        <fullName evidence="8">Carboxypeptidase</fullName>
        <ecNumber evidence="8">3.4.16.-</ecNumber>
    </recommendedName>
</protein>
<dbReference type="FunFam" id="3.40.50.1820:FF:000060">
    <property type="entry name" value="Carboxypeptidase"/>
    <property type="match status" value="1"/>
</dbReference>
<dbReference type="InterPro" id="IPR033124">
    <property type="entry name" value="Ser_caboxypep_his_AS"/>
</dbReference>
<evidence type="ECO:0000256" key="7">
    <source>
        <dbReference type="ARBA" id="ARBA00023180"/>
    </source>
</evidence>
<dbReference type="EC" id="3.4.16.-" evidence="8"/>
<dbReference type="PROSITE" id="PS00560">
    <property type="entry name" value="CARBOXYPEPT_SER_HIS"/>
    <property type="match status" value="1"/>
</dbReference>
<dbReference type="InterPro" id="IPR001563">
    <property type="entry name" value="Peptidase_S10"/>
</dbReference>
<dbReference type="AlphaFoldDB" id="A0A811NFR3"/>
<keyword evidence="10" id="KW-1185">Reference proteome</keyword>
<sequence length="529" mass="58025">MRPAGQLLLPLLLLAAAAVAIASGGSWEDGHGSILHLPSSSSPRRFPRSAAVDLIRALNLHPADAAPPLSTAGVEGALAPAGTLVERPIRLASFADAGDAGTSVEDLGHHAGYYRLPNTHDARMFYFFFESRGQKDDPVVIWLTGGPGCSSELALFYENGPFNIADNLSLVWNDFGWDKASNLIYVDQPTGTGFSYSSDSRDTRHNEATISNDLYDFLQAFFAEHPKYAKNDFFITGESYAGHYIPAFASRVHQGNKNNEGIHINLKGFAIGNGLTDPAIQYKAYPDYALDMGLITKTQFNRINKIVPTCELAVKLCGTSGTVSCLAAYFVCNTIFSAIRTIIGSKNYYDIRKPCIGSLCYDFNNLEKFLNLKSVRESLGVGDIEFVSCSPTVYEAMLLDWMRNLEVGIPELLESDIKVLIYAGEYDLICNWLGNSRWVNSMEWSGKEAFVSSSEKPFTVDGKEAGVLKSHGPLSFLKVHDAGHMVPMDQPKAALEMLKRWTSGNLSEPSSSSQRLDFTMLRKHPDLGL</sequence>
<dbReference type="Proteomes" id="UP000604825">
    <property type="component" value="Unassembled WGS sequence"/>
</dbReference>
<feature type="chain" id="PRO_5033100813" description="Carboxypeptidase" evidence="8">
    <location>
        <begin position="23"/>
        <end position="529"/>
    </location>
</feature>
<keyword evidence="6" id="KW-1015">Disulfide bond</keyword>
<accession>A0A811NFR3</accession>
<dbReference type="GO" id="GO:0005773">
    <property type="term" value="C:vacuole"/>
    <property type="evidence" value="ECO:0007669"/>
    <property type="project" value="TreeGrafter"/>
</dbReference>
<gene>
    <name evidence="9" type="ORF">NCGR_LOCUS16187</name>
</gene>
<dbReference type="InterPro" id="IPR018202">
    <property type="entry name" value="Ser_caboxypep_ser_AS"/>
</dbReference>
<dbReference type="PROSITE" id="PS00131">
    <property type="entry name" value="CARBOXYPEPT_SER_SER"/>
    <property type="match status" value="1"/>
</dbReference>
<evidence type="ECO:0000256" key="5">
    <source>
        <dbReference type="ARBA" id="ARBA00022801"/>
    </source>
</evidence>
<keyword evidence="7" id="KW-0325">Glycoprotein</keyword>
<evidence type="ECO:0000256" key="2">
    <source>
        <dbReference type="ARBA" id="ARBA00022645"/>
    </source>
</evidence>
<keyword evidence="4 8" id="KW-0732">Signal</keyword>
<comment type="caution">
    <text evidence="9">The sequence shown here is derived from an EMBL/GenBank/DDBJ whole genome shotgun (WGS) entry which is preliminary data.</text>
</comment>
<keyword evidence="2 8" id="KW-0121">Carboxypeptidase</keyword>